<comment type="caution">
    <text evidence="1">The sequence shown here is derived from an EMBL/GenBank/DDBJ whole genome shotgun (WGS) entry which is preliminary data.</text>
</comment>
<dbReference type="OrthoDB" id="8450910at2"/>
<reference evidence="1 2" key="1">
    <citation type="submission" date="2016-12" db="EMBL/GenBank/DDBJ databases">
        <title>The new phylogeny of genus Mycobacterium.</title>
        <authorList>
            <person name="Tortoli E."/>
            <person name="Trovato A."/>
            <person name="Cirillo D.M."/>
        </authorList>
    </citation>
    <scope>NUCLEOTIDE SEQUENCE [LARGE SCALE GENOMIC DNA]</scope>
    <source>
        <strain evidence="1 2">DSM 45130</strain>
    </source>
</reference>
<sequence>MERTFVSSSNLNSVGYDEASMTLEVEFKDGSLYQYFDVPGSMHQGLMGASSVGQYFTQNIRNAFRYSRL</sequence>
<dbReference type="STRING" id="444597.BST26_15375"/>
<gene>
    <name evidence="1" type="ORF">BST26_15375</name>
</gene>
<dbReference type="AlphaFoldDB" id="A0A1X0D617"/>
<dbReference type="EMBL" id="MVHS01000041">
    <property type="protein sequence ID" value="ORA67689.1"/>
    <property type="molecule type" value="Genomic_DNA"/>
</dbReference>
<keyword evidence="2" id="KW-1185">Reference proteome</keyword>
<organism evidence="1 2">
    <name type="scientific">Mycolicibacterium insubricum</name>
    <dbReference type="NCBI Taxonomy" id="444597"/>
    <lineage>
        <taxon>Bacteria</taxon>
        <taxon>Bacillati</taxon>
        <taxon>Actinomycetota</taxon>
        <taxon>Actinomycetes</taxon>
        <taxon>Mycobacteriales</taxon>
        <taxon>Mycobacteriaceae</taxon>
        <taxon>Mycolicibacterium</taxon>
    </lineage>
</organism>
<evidence type="ECO:0000313" key="1">
    <source>
        <dbReference type="EMBL" id="ORA67689.1"/>
    </source>
</evidence>
<dbReference type="InterPro" id="IPR025309">
    <property type="entry name" value="KTSC_dom"/>
</dbReference>
<dbReference type="Proteomes" id="UP000192801">
    <property type="component" value="Unassembled WGS sequence"/>
</dbReference>
<name>A0A1X0D617_9MYCO</name>
<accession>A0A1X0D617</accession>
<proteinExistence type="predicted"/>
<evidence type="ECO:0000313" key="2">
    <source>
        <dbReference type="Proteomes" id="UP000192801"/>
    </source>
</evidence>
<dbReference type="Pfam" id="PF13619">
    <property type="entry name" value="KTSC"/>
    <property type="match status" value="1"/>
</dbReference>
<dbReference type="RefSeq" id="WP_083032131.1">
    <property type="nucleotide sequence ID" value="NZ_AP022618.1"/>
</dbReference>
<protein>
    <submittedName>
        <fullName evidence="1">KTSC domain-containing protein</fullName>
    </submittedName>
</protein>